<accession>A0ABN2A0G8</accession>
<gene>
    <name evidence="4" type="ORF">GCM10009741_01850</name>
</gene>
<sequence length="167" mass="17273">MQTMGEQTFQWTDPEQVLADTAALSGLEYMQGLTEGTIPPPPIAVLMQFGPVSAEKGKVAFSCLPSHASYNPIGMVHGGLVCTLLDTVTGCAAHTTLPAGVGYTSVEIKVNYLRPVLADTGELIGTGWVVKGGRSVIFAEGNVKTAAGDLVATASSTLLVRPRPGSA</sequence>
<organism evidence="4 5">
    <name type="scientific">Kribbella lupini</name>
    <dbReference type="NCBI Taxonomy" id="291602"/>
    <lineage>
        <taxon>Bacteria</taxon>
        <taxon>Bacillati</taxon>
        <taxon>Actinomycetota</taxon>
        <taxon>Actinomycetes</taxon>
        <taxon>Propionibacteriales</taxon>
        <taxon>Kribbellaceae</taxon>
        <taxon>Kribbella</taxon>
    </lineage>
</organism>
<evidence type="ECO:0000259" key="3">
    <source>
        <dbReference type="Pfam" id="PF03061"/>
    </source>
</evidence>
<proteinExistence type="inferred from homology"/>
<dbReference type="CDD" id="cd03443">
    <property type="entry name" value="PaaI_thioesterase"/>
    <property type="match status" value="1"/>
</dbReference>
<protein>
    <submittedName>
        <fullName evidence="4">PaaI family thioesterase</fullName>
    </submittedName>
</protein>
<evidence type="ECO:0000313" key="5">
    <source>
        <dbReference type="Proteomes" id="UP001500363"/>
    </source>
</evidence>
<evidence type="ECO:0000256" key="2">
    <source>
        <dbReference type="ARBA" id="ARBA00022801"/>
    </source>
</evidence>
<keyword evidence="2" id="KW-0378">Hydrolase</keyword>
<dbReference type="InterPro" id="IPR003736">
    <property type="entry name" value="PAAI_dom"/>
</dbReference>
<evidence type="ECO:0000313" key="4">
    <source>
        <dbReference type="EMBL" id="GAA1508745.1"/>
    </source>
</evidence>
<evidence type="ECO:0000256" key="1">
    <source>
        <dbReference type="ARBA" id="ARBA00008324"/>
    </source>
</evidence>
<reference evidence="4 5" key="1">
    <citation type="journal article" date="2019" name="Int. J. Syst. Evol. Microbiol.">
        <title>The Global Catalogue of Microorganisms (GCM) 10K type strain sequencing project: providing services to taxonomists for standard genome sequencing and annotation.</title>
        <authorList>
            <consortium name="The Broad Institute Genomics Platform"/>
            <consortium name="The Broad Institute Genome Sequencing Center for Infectious Disease"/>
            <person name="Wu L."/>
            <person name="Ma J."/>
        </authorList>
    </citation>
    <scope>NUCLEOTIDE SEQUENCE [LARGE SCALE GENOMIC DNA]</scope>
    <source>
        <strain evidence="4 5">JCM 14303</strain>
    </source>
</reference>
<dbReference type="PANTHER" id="PTHR21660:SF1">
    <property type="entry name" value="ACYL-COENZYME A THIOESTERASE 13"/>
    <property type="match status" value="1"/>
</dbReference>
<comment type="similarity">
    <text evidence="1">Belongs to the thioesterase PaaI family.</text>
</comment>
<comment type="caution">
    <text evidence="4">The sequence shown here is derived from an EMBL/GenBank/DDBJ whole genome shotgun (WGS) entry which is preliminary data.</text>
</comment>
<dbReference type="InterPro" id="IPR006683">
    <property type="entry name" value="Thioestr_dom"/>
</dbReference>
<keyword evidence="5" id="KW-1185">Reference proteome</keyword>
<dbReference type="Proteomes" id="UP001500363">
    <property type="component" value="Unassembled WGS sequence"/>
</dbReference>
<dbReference type="InterPro" id="IPR029069">
    <property type="entry name" value="HotDog_dom_sf"/>
</dbReference>
<dbReference type="SUPFAM" id="SSF54637">
    <property type="entry name" value="Thioesterase/thiol ester dehydrase-isomerase"/>
    <property type="match status" value="1"/>
</dbReference>
<dbReference type="PANTHER" id="PTHR21660">
    <property type="entry name" value="THIOESTERASE SUPERFAMILY MEMBER-RELATED"/>
    <property type="match status" value="1"/>
</dbReference>
<dbReference type="NCBIfam" id="TIGR00369">
    <property type="entry name" value="unchar_dom_1"/>
    <property type="match status" value="1"/>
</dbReference>
<name>A0ABN2A0G8_9ACTN</name>
<feature type="domain" description="Thioesterase" evidence="3">
    <location>
        <begin position="74"/>
        <end position="151"/>
    </location>
</feature>
<dbReference type="Pfam" id="PF03061">
    <property type="entry name" value="4HBT"/>
    <property type="match status" value="1"/>
</dbReference>
<dbReference type="Gene3D" id="3.10.129.10">
    <property type="entry name" value="Hotdog Thioesterase"/>
    <property type="match status" value="1"/>
</dbReference>
<dbReference type="InterPro" id="IPR039298">
    <property type="entry name" value="ACOT13"/>
</dbReference>
<dbReference type="EMBL" id="BAAANC010000001">
    <property type="protein sequence ID" value="GAA1508745.1"/>
    <property type="molecule type" value="Genomic_DNA"/>
</dbReference>